<dbReference type="Proteomes" id="UP000295151">
    <property type="component" value="Unassembled WGS sequence"/>
</dbReference>
<dbReference type="SUPFAM" id="SSF48452">
    <property type="entry name" value="TPR-like"/>
    <property type="match status" value="2"/>
</dbReference>
<dbReference type="SMART" id="SM01043">
    <property type="entry name" value="BTAD"/>
    <property type="match status" value="1"/>
</dbReference>
<dbReference type="RefSeq" id="WP_166678475.1">
    <property type="nucleotide sequence ID" value="NZ_SOCE01000001.1"/>
</dbReference>
<evidence type="ECO:0000256" key="1">
    <source>
        <dbReference type="ARBA" id="ARBA00005820"/>
    </source>
</evidence>
<keyword evidence="2" id="KW-0805">Transcription regulation</keyword>
<dbReference type="PANTHER" id="PTHR35807">
    <property type="entry name" value="TRANSCRIPTIONAL REGULATOR REDD-RELATED"/>
    <property type="match status" value="1"/>
</dbReference>
<reference evidence="8 9" key="1">
    <citation type="submission" date="2019-03" db="EMBL/GenBank/DDBJ databases">
        <title>Genomic Encyclopedia of Type Strains, Phase III (KMG-III): the genomes of soil and plant-associated and newly described type strains.</title>
        <authorList>
            <person name="Whitman W."/>
        </authorList>
    </citation>
    <scope>NUCLEOTIDE SEQUENCE [LARGE SCALE GENOMIC DNA]</scope>
    <source>
        <strain evidence="8 9">VKM Ac-2575</strain>
    </source>
</reference>
<dbReference type="PRINTS" id="PR00364">
    <property type="entry name" value="DISEASERSIST"/>
</dbReference>
<comment type="similarity">
    <text evidence="1">Belongs to the AfsR/DnrI/RedD regulatory family.</text>
</comment>
<dbReference type="Gene3D" id="1.25.40.10">
    <property type="entry name" value="Tetratricopeptide repeat domain"/>
    <property type="match status" value="3"/>
</dbReference>
<gene>
    <name evidence="8" type="ORF">EV138_0666</name>
</gene>
<dbReference type="Pfam" id="PF00486">
    <property type="entry name" value="Trans_reg_C"/>
    <property type="match status" value="1"/>
</dbReference>
<dbReference type="GO" id="GO:0043531">
    <property type="term" value="F:ADP binding"/>
    <property type="evidence" value="ECO:0007669"/>
    <property type="project" value="InterPro"/>
</dbReference>
<dbReference type="InterPro" id="IPR036388">
    <property type="entry name" value="WH-like_DNA-bd_sf"/>
</dbReference>
<dbReference type="CDD" id="cd15831">
    <property type="entry name" value="BTAD"/>
    <property type="match status" value="1"/>
</dbReference>
<evidence type="ECO:0000256" key="6">
    <source>
        <dbReference type="SAM" id="MobiDB-lite"/>
    </source>
</evidence>
<keyword evidence="9" id="KW-1185">Reference proteome</keyword>
<dbReference type="InterPro" id="IPR027417">
    <property type="entry name" value="P-loop_NTPase"/>
</dbReference>
<feature type="DNA-binding region" description="OmpR/PhoB-type" evidence="5">
    <location>
        <begin position="1"/>
        <end position="90"/>
    </location>
</feature>
<evidence type="ECO:0000256" key="2">
    <source>
        <dbReference type="ARBA" id="ARBA00023015"/>
    </source>
</evidence>
<dbReference type="GO" id="GO:0003677">
    <property type="term" value="F:DNA binding"/>
    <property type="evidence" value="ECO:0007669"/>
    <property type="project" value="UniProtKB-UniRule"/>
</dbReference>
<feature type="domain" description="OmpR/PhoB-type" evidence="7">
    <location>
        <begin position="1"/>
        <end position="90"/>
    </location>
</feature>
<dbReference type="GO" id="GO:0006355">
    <property type="term" value="P:regulation of DNA-templated transcription"/>
    <property type="evidence" value="ECO:0007669"/>
    <property type="project" value="InterPro"/>
</dbReference>
<accession>A0A4R7T7N8</accession>
<dbReference type="Pfam" id="PF03704">
    <property type="entry name" value="BTAD"/>
    <property type="match status" value="1"/>
</dbReference>
<organism evidence="8 9">
    <name type="scientific">Kribbella voronezhensis</name>
    <dbReference type="NCBI Taxonomy" id="2512212"/>
    <lineage>
        <taxon>Bacteria</taxon>
        <taxon>Bacillati</taxon>
        <taxon>Actinomycetota</taxon>
        <taxon>Actinomycetes</taxon>
        <taxon>Propionibacteriales</taxon>
        <taxon>Kribbellaceae</taxon>
        <taxon>Kribbella</taxon>
    </lineage>
</organism>
<dbReference type="Gene3D" id="1.10.10.10">
    <property type="entry name" value="Winged helix-like DNA-binding domain superfamily/Winged helix DNA-binding domain"/>
    <property type="match status" value="1"/>
</dbReference>
<evidence type="ECO:0000313" key="9">
    <source>
        <dbReference type="Proteomes" id="UP000295151"/>
    </source>
</evidence>
<keyword evidence="3 5" id="KW-0238">DNA-binding</keyword>
<dbReference type="SMART" id="SM00862">
    <property type="entry name" value="Trans_reg_C"/>
    <property type="match status" value="1"/>
</dbReference>
<dbReference type="AlphaFoldDB" id="A0A4R7T7N8"/>
<dbReference type="GO" id="GO:0000160">
    <property type="term" value="P:phosphorelay signal transduction system"/>
    <property type="evidence" value="ECO:0007669"/>
    <property type="project" value="InterPro"/>
</dbReference>
<feature type="region of interest" description="Disordered" evidence="6">
    <location>
        <begin position="906"/>
        <end position="934"/>
    </location>
</feature>
<feature type="compositionally biased region" description="Basic and acidic residues" evidence="6">
    <location>
        <begin position="906"/>
        <end position="918"/>
    </location>
</feature>
<dbReference type="InterPro" id="IPR011990">
    <property type="entry name" value="TPR-like_helical_dom_sf"/>
</dbReference>
<dbReference type="SUPFAM" id="SSF52540">
    <property type="entry name" value="P-loop containing nucleoside triphosphate hydrolases"/>
    <property type="match status" value="1"/>
</dbReference>
<keyword evidence="4" id="KW-0804">Transcription</keyword>
<dbReference type="InterPro" id="IPR005158">
    <property type="entry name" value="BTAD"/>
</dbReference>
<dbReference type="PANTHER" id="PTHR35807:SF1">
    <property type="entry name" value="TRANSCRIPTIONAL REGULATOR REDD"/>
    <property type="match status" value="1"/>
</dbReference>
<dbReference type="SUPFAM" id="SSF46894">
    <property type="entry name" value="C-terminal effector domain of the bipartite response regulators"/>
    <property type="match status" value="1"/>
</dbReference>
<evidence type="ECO:0000256" key="5">
    <source>
        <dbReference type="PROSITE-ProRule" id="PRU01091"/>
    </source>
</evidence>
<evidence type="ECO:0000259" key="7">
    <source>
        <dbReference type="PROSITE" id="PS51755"/>
    </source>
</evidence>
<protein>
    <submittedName>
        <fullName evidence="8">DNA-binding SARP family transcriptional activator</fullName>
    </submittedName>
</protein>
<proteinExistence type="inferred from homology"/>
<name>A0A4R7T7N8_9ACTN</name>
<evidence type="ECO:0000256" key="3">
    <source>
        <dbReference type="ARBA" id="ARBA00023125"/>
    </source>
</evidence>
<dbReference type="InterPro" id="IPR051677">
    <property type="entry name" value="AfsR-DnrI-RedD_regulator"/>
</dbReference>
<evidence type="ECO:0000313" key="8">
    <source>
        <dbReference type="EMBL" id="TDU87148.1"/>
    </source>
</evidence>
<dbReference type="InterPro" id="IPR001867">
    <property type="entry name" value="OmpR/PhoB-type_DNA-bd"/>
</dbReference>
<comment type="caution">
    <text evidence="8">The sequence shown here is derived from an EMBL/GenBank/DDBJ whole genome shotgun (WGS) entry which is preliminary data.</text>
</comment>
<dbReference type="PROSITE" id="PS51755">
    <property type="entry name" value="OMPR_PHOB"/>
    <property type="match status" value="1"/>
</dbReference>
<dbReference type="EMBL" id="SOCE01000001">
    <property type="protein sequence ID" value="TDU87148.1"/>
    <property type="molecule type" value="Genomic_DNA"/>
</dbReference>
<sequence length="934" mass="100598">MELRLLGPVEVVADGKVSQLGRRQERLLLAVLGLSANQLIPAVRLIELLWPDEIPAQPHRTLQVYVSRLRKALPAEAGITGRDQGYRLDIDPASIDVDRFRELRRAAVGQEAAERSRLLGQALELWRGPALSDVASDELRHRLCAGLEEERLTALEERIHADLEAGRSAELVPELTGLLAVHPTREGLLAAQLVALYRVGRRLDALELVAAAKRTLRAETGLEPGPRLQELEVAILQDDPALLTDRPGAVPRQLPPAPRTFVGRQSQIDALTELLTARAKGSAGSVVVVSAISGMAGVGKSALAVEVAHRVADLFPDGQLFLDLRGYGAEKPMAPIDALGIALRGLGVAGTEIPADPSEAAARCRSILAERRVLLVLDNVAGSAAVDGLLPGLGASAAIVTSRSALPGLDAAQLQLDVLTAAEAAELLEQFAGPARMAAEPQAAAALLNACGHLPLAIRILGARLASRPAWPISHLVERVTDVHSRLDQLSLEGMSIRTVFASSLEHLERSSDPVDRRAAEAFLRLGVPDGAHLRLLEAARVLGMDETTAETVLERLVDAQLLETPSPGSYRLHDLLWAFAREQAEAALTTTDWAGVIERLVELYAAVAWHCLEGRDPTAARLEWAAGRRKSGEVPENLQGEQGLDWLDAAGAKLTALCLQGRHCGETTREGVLSLALGLSSYNFSRECWPDALRRATVALEIARQSCDELAEGLLLSDLGIYRAYSGDVEGAVEAYQEAIPLLARCQAARAELAALNNYSQILHGLGRHTEGLDHGLRGIRLAEHQGEVTAGAHLVVSLHYQALDDRDRQRQHLESALQSSRSIGNQWKEAYILDELAVLAYRDNQLAEAVERFRAAIAVYGELSQEHDRAGSVGQLGEVLLDLGRPDEAVPALETGLREAIRAGDEAREDELRQRLSEAQAAAEGEPAGHDR</sequence>
<dbReference type="InterPro" id="IPR016032">
    <property type="entry name" value="Sig_transdc_resp-reg_C-effctor"/>
</dbReference>
<dbReference type="Gene3D" id="3.40.50.300">
    <property type="entry name" value="P-loop containing nucleotide triphosphate hydrolases"/>
    <property type="match status" value="1"/>
</dbReference>
<evidence type="ECO:0000256" key="4">
    <source>
        <dbReference type="ARBA" id="ARBA00023163"/>
    </source>
</evidence>